<keyword evidence="3" id="KW-0238">DNA-binding</keyword>
<reference evidence="6 7" key="1">
    <citation type="submission" date="2024-09" db="EMBL/GenBank/DDBJ databases">
        <authorList>
            <person name="Sun Q."/>
            <person name="Mori K."/>
        </authorList>
    </citation>
    <scope>NUCLEOTIDE SEQUENCE [LARGE SCALE GENOMIC DNA]</scope>
    <source>
        <strain evidence="6 7">JCM 3323</strain>
    </source>
</reference>
<organism evidence="6 7">
    <name type="scientific">Nonomuraea roseola</name>
    <dbReference type="NCBI Taxonomy" id="46179"/>
    <lineage>
        <taxon>Bacteria</taxon>
        <taxon>Bacillati</taxon>
        <taxon>Actinomycetota</taxon>
        <taxon>Actinomycetes</taxon>
        <taxon>Streptosporangiales</taxon>
        <taxon>Streptosporangiaceae</taxon>
        <taxon>Nonomuraea</taxon>
    </lineage>
</organism>
<gene>
    <name evidence="6" type="ORF">ACFFRN_45845</name>
</gene>
<dbReference type="InterPro" id="IPR005119">
    <property type="entry name" value="LysR_subst-bd"/>
</dbReference>
<dbReference type="InterPro" id="IPR036390">
    <property type="entry name" value="WH_DNA-bd_sf"/>
</dbReference>
<dbReference type="InterPro" id="IPR036388">
    <property type="entry name" value="WH-like_DNA-bd_sf"/>
</dbReference>
<dbReference type="Pfam" id="PF03466">
    <property type="entry name" value="LysR_substrate"/>
    <property type="match status" value="1"/>
</dbReference>
<dbReference type="SUPFAM" id="SSF46785">
    <property type="entry name" value="Winged helix' DNA-binding domain"/>
    <property type="match status" value="1"/>
</dbReference>
<proteinExistence type="inferred from homology"/>
<evidence type="ECO:0000256" key="3">
    <source>
        <dbReference type="ARBA" id="ARBA00023125"/>
    </source>
</evidence>
<dbReference type="Gene3D" id="3.40.190.290">
    <property type="match status" value="1"/>
</dbReference>
<dbReference type="Gene3D" id="1.10.10.10">
    <property type="entry name" value="Winged helix-like DNA-binding domain superfamily/Winged helix DNA-binding domain"/>
    <property type="match status" value="1"/>
</dbReference>
<evidence type="ECO:0000256" key="1">
    <source>
        <dbReference type="ARBA" id="ARBA00009437"/>
    </source>
</evidence>
<evidence type="ECO:0000256" key="2">
    <source>
        <dbReference type="ARBA" id="ARBA00023015"/>
    </source>
</evidence>
<accession>A0ABV5QEP7</accession>
<dbReference type="PROSITE" id="PS50931">
    <property type="entry name" value="HTH_LYSR"/>
    <property type="match status" value="1"/>
</dbReference>
<feature type="domain" description="HTH lysR-type" evidence="5">
    <location>
        <begin position="3"/>
        <end position="60"/>
    </location>
</feature>
<evidence type="ECO:0000313" key="7">
    <source>
        <dbReference type="Proteomes" id="UP001589646"/>
    </source>
</evidence>
<name>A0ABV5QEP7_9ACTN</name>
<dbReference type="PANTHER" id="PTHR30126">
    <property type="entry name" value="HTH-TYPE TRANSCRIPTIONAL REGULATOR"/>
    <property type="match status" value="1"/>
</dbReference>
<keyword evidence="7" id="KW-1185">Reference proteome</keyword>
<evidence type="ECO:0000259" key="5">
    <source>
        <dbReference type="PROSITE" id="PS50931"/>
    </source>
</evidence>
<dbReference type="Proteomes" id="UP001589646">
    <property type="component" value="Unassembled WGS sequence"/>
</dbReference>
<keyword evidence="2" id="KW-0805">Transcription regulation</keyword>
<evidence type="ECO:0000256" key="4">
    <source>
        <dbReference type="ARBA" id="ARBA00023163"/>
    </source>
</evidence>
<dbReference type="InterPro" id="IPR000847">
    <property type="entry name" value="LysR_HTH_N"/>
</dbReference>
<sequence>MQLNLHRLWIFLQVVEQGGFSAAAQKLYMSQPSVSGQVHQLEKSLHATLLDRSGARVRATAEGEVLADYARRIFLLADEAVTAIEQVQGLIAGRITIAGTTTAGTYLLPPLLTRFVREHPGLEHSLQVGNGEQVQRWLLAGEVGLAVLAGEPSAPQLEVVAMFGDQLVLIAASDHPLVGRPVDAAELARERFLLRESGSATRQLQEAELARWGLIEVPTSDIWGPETIKQAVSAGMGLCLISEHAVTRDVALGEVAIIDVRPAPSARPIVVAHRRDRLLSPAEFAFLRLLEEQADWPH</sequence>
<dbReference type="SUPFAM" id="SSF53850">
    <property type="entry name" value="Periplasmic binding protein-like II"/>
    <property type="match status" value="1"/>
</dbReference>
<protein>
    <submittedName>
        <fullName evidence="6">LysR substrate-binding domain-containing protein</fullName>
    </submittedName>
</protein>
<keyword evidence="4" id="KW-0804">Transcription</keyword>
<dbReference type="PANTHER" id="PTHR30126:SF39">
    <property type="entry name" value="HTH-TYPE TRANSCRIPTIONAL REGULATOR CYSL"/>
    <property type="match status" value="1"/>
</dbReference>
<comment type="caution">
    <text evidence="6">The sequence shown here is derived from an EMBL/GenBank/DDBJ whole genome shotgun (WGS) entry which is preliminary data.</text>
</comment>
<dbReference type="PRINTS" id="PR00039">
    <property type="entry name" value="HTHLYSR"/>
</dbReference>
<dbReference type="Pfam" id="PF00126">
    <property type="entry name" value="HTH_1"/>
    <property type="match status" value="1"/>
</dbReference>
<dbReference type="EMBL" id="JBHMCE010000022">
    <property type="protein sequence ID" value="MFB9533966.1"/>
    <property type="molecule type" value="Genomic_DNA"/>
</dbReference>
<dbReference type="RefSeq" id="WP_346119930.1">
    <property type="nucleotide sequence ID" value="NZ_BAAAXC010000009.1"/>
</dbReference>
<evidence type="ECO:0000313" key="6">
    <source>
        <dbReference type="EMBL" id="MFB9533966.1"/>
    </source>
</evidence>
<comment type="similarity">
    <text evidence="1">Belongs to the LysR transcriptional regulatory family.</text>
</comment>